<name>A0A7C3G999_9PROT</name>
<protein>
    <submittedName>
        <fullName evidence="1">N-acetylmuramoyl-L-alanine amidase</fullName>
    </submittedName>
</protein>
<dbReference type="SUPFAM" id="SSF55846">
    <property type="entry name" value="N-acetylmuramoyl-L-alanine amidase-like"/>
    <property type="match status" value="1"/>
</dbReference>
<dbReference type="AlphaFoldDB" id="A0A7C3G999"/>
<comment type="caution">
    <text evidence="1">The sequence shown here is derived from an EMBL/GenBank/DDBJ whole genome shotgun (WGS) entry which is preliminary data.</text>
</comment>
<sequence>MYTSFQISTFTSVKIREMLLIVAAFLSTSCASTGKSVKLPSENYNGRVSIIVIHHTSANFESSVNILTKKSSRPVSSHYLVPDPSDETYT</sequence>
<accession>A0A7C3G999</accession>
<dbReference type="Proteomes" id="UP000886042">
    <property type="component" value="Unassembled WGS sequence"/>
</dbReference>
<dbReference type="InterPro" id="IPR036505">
    <property type="entry name" value="Amidase/PGRP_sf"/>
</dbReference>
<dbReference type="GO" id="GO:0009253">
    <property type="term" value="P:peptidoglycan catabolic process"/>
    <property type="evidence" value="ECO:0007669"/>
    <property type="project" value="InterPro"/>
</dbReference>
<proteinExistence type="predicted"/>
<feature type="non-terminal residue" evidence="1">
    <location>
        <position position="90"/>
    </location>
</feature>
<gene>
    <name evidence="1" type="ORF">ENJ46_05150</name>
</gene>
<organism evidence="1">
    <name type="scientific">Hellea balneolensis</name>
    <dbReference type="NCBI Taxonomy" id="287478"/>
    <lineage>
        <taxon>Bacteria</taxon>
        <taxon>Pseudomonadati</taxon>
        <taxon>Pseudomonadota</taxon>
        <taxon>Alphaproteobacteria</taxon>
        <taxon>Maricaulales</taxon>
        <taxon>Robiginitomaculaceae</taxon>
        <taxon>Hellea</taxon>
    </lineage>
</organism>
<reference evidence="1" key="1">
    <citation type="journal article" date="2020" name="mSystems">
        <title>Genome- and Community-Level Interaction Insights into Carbon Utilization and Element Cycling Functions of Hydrothermarchaeota in Hydrothermal Sediment.</title>
        <authorList>
            <person name="Zhou Z."/>
            <person name="Liu Y."/>
            <person name="Xu W."/>
            <person name="Pan J."/>
            <person name="Luo Z.H."/>
            <person name="Li M."/>
        </authorList>
    </citation>
    <scope>NUCLEOTIDE SEQUENCE [LARGE SCALE GENOMIC DNA]</scope>
    <source>
        <strain evidence="1">HyVt-489</strain>
    </source>
</reference>
<evidence type="ECO:0000313" key="1">
    <source>
        <dbReference type="EMBL" id="HFB55292.1"/>
    </source>
</evidence>
<dbReference type="GO" id="GO:0008745">
    <property type="term" value="F:N-acetylmuramoyl-L-alanine amidase activity"/>
    <property type="evidence" value="ECO:0007669"/>
    <property type="project" value="InterPro"/>
</dbReference>
<dbReference type="EMBL" id="DRMN01000338">
    <property type="protein sequence ID" value="HFB55292.1"/>
    <property type="molecule type" value="Genomic_DNA"/>
</dbReference>
<dbReference type="Gene3D" id="3.40.80.10">
    <property type="entry name" value="Peptidoglycan recognition protein-like"/>
    <property type="match status" value="1"/>
</dbReference>